<feature type="transmembrane region" description="Helical" evidence="11">
    <location>
        <begin position="254"/>
        <end position="277"/>
    </location>
</feature>
<dbReference type="Pfam" id="PF00654">
    <property type="entry name" value="Voltage_CLC"/>
    <property type="match status" value="1"/>
</dbReference>
<dbReference type="PRINTS" id="PR00762">
    <property type="entry name" value="CLCHANNEL"/>
</dbReference>
<evidence type="ECO:0000256" key="10">
    <source>
        <dbReference type="PROSITE-ProRule" id="PRU00703"/>
    </source>
</evidence>
<keyword evidence="6 11" id="KW-0406">Ion transport</keyword>
<dbReference type="AlphaFoldDB" id="A0A9Q0N112"/>
<protein>
    <recommendedName>
        <fullName evidence="11">Chloride channel protein</fullName>
    </recommendedName>
</protein>
<dbReference type="InterPro" id="IPR046342">
    <property type="entry name" value="CBS_dom_sf"/>
</dbReference>
<dbReference type="Gene3D" id="1.10.3080.10">
    <property type="entry name" value="Clc chloride channel"/>
    <property type="match status" value="1"/>
</dbReference>
<keyword evidence="7 10" id="KW-0129">CBS domain</keyword>
<gene>
    <name evidence="13" type="primary">Clcn7</name>
    <name evidence="13" type="ORF">Bhyg_06247</name>
</gene>
<feature type="transmembrane region" description="Helical" evidence="11">
    <location>
        <begin position="193"/>
        <end position="211"/>
    </location>
</feature>
<feature type="transmembrane region" description="Helical" evidence="11">
    <location>
        <begin position="142"/>
        <end position="163"/>
    </location>
</feature>
<proteinExistence type="inferred from homology"/>
<keyword evidence="9 11" id="KW-0868">Chloride</keyword>
<dbReference type="SUPFAM" id="SSF81340">
    <property type="entry name" value="Clc chloride channel"/>
    <property type="match status" value="1"/>
</dbReference>
<evidence type="ECO:0000256" key="2">
    <source>
        <dbReference type="ARBA" id="ARBA00022448"/>
    </source>
</evidence>
<keyword evidence="3 11" id="KW-0812">Transmembrane</keyword>
<feature type="transmembrane region" description="Helical" evidence="11">
    <location>
        <begin position="510"/>
        <end position="533"/>
    </location>
</feature>
<evidence type="ECO:0000256" key="4">
    <source>
        <dbReference type="ARBA" id="ARBA00022737"/>
    </source>
</evidence>
<keyword evidence="5 11" id="KW-1133">Transmembrane helix</keyword>
<feature type="transmembrane region" description="Helical" evidence="11">
    <location>
        <begin position="377"/>
        <end position="398"/>
    </location>
</feature>
<feature type="transmembrane region" description="Helical" evidence="11">
    <location>
        <begin position="338"/>
        <end position="356"/>
    </location>
</feature>
<keyword evidence="8 11" id="KW-0472">Membrane</keyword>
<dbReference type="Proteomes" id="UP001151699">
    <property type="component" value="Chromosome B"/>
</dbReference>
<reference evidence="13" key="1">
    <citation type="submission" date="2022-07" db="EMBL/GenBank/DDBJ databases">
        <authorList>
            <person name="Trinca V."/>
            <person name="Uliana J.V.C."/>
            <person name="Torres T.T."/>
            <person name="Ward R.J."/>
            <person name="Monesi N."/>
        </authorList>
    </citation>
    <scope>NUCLEOTIDE SEQUENCE</scope>
    <source>
        <strain evidence="13">HSMRA1968</strain>
        <tissue evidence="13">Whole embryos</tissue>
    </source>
</reference>
<dbReference type="SUPFAM" id="SSF54631">
    <property type="entry name" value="CBS-domain pair"/>
    <property type="match status" value="1"/>
</dbReference>
<dbReference type="SMART" id="SM00116">
    <property type="entry name" value="CBS"/>
    <property type="match status" value="2"/>
</dbReference>
<evidence type="ECO:0000256" key="1">
    <source>
        <dbReference type="ARBA" id="ARBA00004141"/>
    </source>
</evidence>
<dbReference type="PROSITE" id="PS51371">
    <property type="entry name" value="CBS"/>
    <property type="match status" value="2"/>
</dbReference>
<evidence type="ECO:0000256" key="5">
    <source>
        <dbReference type="ARBA" id="ARBA00022989"/>
    </source>
</evidence>
<keyword evidence="2 11" id="KW-0813">Transport</keyword>
<evidence type="ECO:0000256" key="8">
    <source>
        <dbReference type="ARBA" id="ARBA00023136"/>
    </source>
</evidence>
<organism evidence="13 14">
    <name type="scientific">Pseudolycoriella hygida</name>
    <dbReference type="NCBI Taxonomy" id="35572"/>
    <lineage>
        <taxon>Eukaryota</taxon>
        <taxon>Metazoa</taxon>
        <taxon>Ecdysozoa</taxon>
        <taxon>Arthropoda</taxon>
        <taxon>Hexapoda</taxon>
        <taxon>Insecta</taxon>
        <taxon>Pterygota</taxon>
        <taxon>Neoptera</taxon>
        <taxon>Endopterygota</taxon>
        <taxon>Diptera</taxon>
        <taxon>Nematocera</taxon>
        <taxon>Sciaroidea</taxon>
        <taxon>Sciaridae</taxon>
        <taxon>Pseudolycoriella</taxon>
    </lineage>
</organism>
<comment type="subcellular location">
    <subcellularLocation>
        <location evidence="1 11">Membrane</location>
        <topology evidence="1 11">Multi-pass membrane protein</topology>
    </subcellularLocation>
</comment>
<evidence type="ECO:0000256" key="3">
    <source>
        <dbReference type="ARBA" id="ARBA00022692"/>
    </source>
</evidence>
<feature type="transmembrane region" description="Helical" evidence="11">
    <location>
        <begin position="470"/>
        <end position="490"/>
    </location>
</feature>
<evidence type="ECO:0000313" key="14">
    <source>
        <dbReference type="Proteomes" id="UP001151699"/>
    </source>
</evidence>
<evidence type="ECO:0000256" key="7">
    <source>
        <dbReference type="ARBA" id="ARBA00023122"/>
    </source>
</evidence>
<keyword evidence="14" id="KW-1185">Reference proteome</keyword>
<feature type="transmembrane region" description="Helical" evidence="11">
    <location>
        <begin position="540"/>
        <end position="557"/>
    </location>
</feature>
<comment type="similarity">
    <text evidence="11">Belongs to the chloride channel (TC 2.A.49) family.</text>
</comment>
<dbReference type="EMBL" id="WJQU01000002">
    <property type="protein sequence ID" value="KAJ6641311.1"/>
    <property type="molecule type" value="Genomic_DNA"/>
</dbReference>
<dbReference type="PANTHER" id="PTHR11689">
    <property type="entry name" value="CHLORIDE CHANNEL PROTEIN CLC FAMILY MEMBER"/>
    <property type="match status" value="1"/>
</dbReference>
<comment type="caution">
    <text evidence="13">The sequence shown here is derived from an EMBL/GenBank/DDBJ whole genome shotgun (WGS) entry which is preliminary data.</text>
</comment>
<evidence type="ECO:0000256" key="11">
    <source>
        <dbReference type="RuleBase" id="RU361221"/>
    </source>
</evidence>
<feature type="transmembrane region" description="Helical" evidence="11">
    <location>
        <begin position="90"/>
        <end position="114"/>
    </location>
</feature>
<dbReference type="GO" id="GO:0005765">
    <property type="term" value="C:lysosomal membrane"/>
    <property type="evidence" value="ECO:0007669"/>
    <property type="project" value="TreeGrafter"/>
</dbReference>
<dbReference type="InterPro" id="IPR001807">
    <property type="entry name" value="ClC"/>
</dbReference>
<keyword evidence="4" id="KW-0677">Repeat</keyword>
<dbReference type="InterPro" id="IPR014743">
    <property type="entry name" value="Cl-channel_core"/>
</dbReference>
<evidence type="ECO:0000313" key="13">
    <source>
        <dbReference type="EMBL" id="KAJ6641311.1"/>
    </source>
</evidence>
<dbReference type="InterPro" id="IPR000644">
    <property type="entry name" value="CBS_dom"/>
</dbReference>
<dbReference type="Pfam" id="PF00571">
    <property type="entry name" value="CBS"/>
    <property type="match status" value="2"/>
</dbReference>
<evidence type="ECO:0000256" key="9">
    <source>
        <dbReference type="ARBA" id="ARBA00023214"/>
    </source>
</evidence>
<dbReference type="InterPro" id="IPR051280">
    <property type="entry name" value="Cl-channel/antiporter"/>
</dbReference>
<dbReference type="PANTHER" id="PTHR11689:SF136">
    <property type="entry name" value="H(+)_CL(-) EXCHANGE TRANSPORTER 7"/>
    <property type="match status" value="1"/>
</dbReference>
<feature type="domain" description="CBS" evidence="12">
    <location>
        <begin position="594"/>
        <end position="659"/>
    </location>
</feature>
<name>A0A9Q0N112_9DIPT</name>
<feature type="transmembrane region" description="Helical" evidence="11">
    <location>
        <begin position="446"/>
        <end position="463"/>
    </location>
</feature>
<feature type="domain" description="CBS" evidence="12">
    <location>
        <begin position="703"/>
        <end position="755"/>
    </location>
</feature>
<dbReference type="Gene3D" id="3.10.580.10">
    <property type="entry name" value="CBS-domain"/>
    <property type="match status" value="2"/>
</dbReference>
<evidence type="ECO:0000256" key="6">
    <source>
        <dbReference type="ARBA" id="ARBA00023065"/>
    </source>
</evidence>
<sequence length="755" mass="84407">MATSRSYVDALLRNDEDNISDDEILITCNNEPLSINTNPTDIEQRPLFIHQRPPETESIYESLDYDICENVLYKSEQKNRHKSFTTKKDLARWLVFILIGVCTGITACFIDVIIEVTSTYKYNYLKDSVDYNVIKGDLYAPYLFYVLTNIVPVALGSILVTYIEPIAAGSGIPLVKCYLNGVKVPRIVRFKTFVIKVVGVITSVLGGLAGGKEGPMIHAGSVIAAGISQGKSTTFRKDLGIFRYFRDDHEKRDFVVGGASAGVAAAFGAPLGGVLFAIEEAASYWNPTLIWKALIASIISSFTLNVILSWYHNLKTFSYPGLFNLGQFEPLPYEYFELPIFVAMGMFGGLAGAIWNSVNIKLTIFRSRYVTTKFGRVLEAMCIAAITATLACCMMFTMNDCRPLGLDPTPYPVQLFCEDNEYNAIAALWFQTPEQTVKSLFHDPPGSHRIISLLVFVIIYYVLSCVTYGLSVSLGIFIPSLLVGAAWGRLTAMNLASWFPNLTFIHPGKYALIGAAANLGGIVRMTLSLSVILIESTGNISFALPLIITLISAKWMGDYFNNGIYDTNIEVAKVPMLPWYSKKSAEELQVRQIMNNPPVCIRMKESVSTIVHILKKYTYNGFPVVDEVSEGDDPSSGRLRGFILRSQLIVILKNRFYEELQESWIDDVSIDDFRDEYPRYPSIDKINIIDDRSDYTINSEMFMNPSPHTVPEISSVNRSFQMFRCLALRHLIVVDANNCVSGLITRKDFVHNTPN</sequence>
<dbReference type="CDD" id="cd04591">
    <property type="entry name" value="CBS_pair_voltage-gated_CLC_euk_bac"/>
    <property type="match status" value="1"/>
</dbReference>
<dbReference type="OrthoDB" id="428525at2759"/>
<feature type="transmembrane region" description="Helical" evidence="11">
    <location>
        <begin position="289"/>
        <end position="311"/>
    </location>
</feature>
<accession>A0A9Q0N112</accession>
<dbReference type="GO" id="GO:0005254">
    <property type="term" value="F:chloride channel activity"/>
    <property type="evidence" value="ECO:0007669"/>
    <property type="project" value="UniProtKB-UniRule"/>
</dbReference>
<evidence type="ECO:0000259" key="12">
    <source>
        <dbReference type="PROSITE" id="PS51371"/>
    </source>
</evidence>